<accession>A0A1E7FUT1</accession>
<dbReference type="InParanoid" id="A0A1E7FUT1"/>
<dbReference type="KEGG" id="fcy:FRACYDRAFT_232010"/>
<dbReference type="AlphaFoldDB" id="A0A1E7FUT1"/>
<dbReference type="Gene3D" id="2.130.10.10">
    <property type="entry name" value="YVTN repeat-like/Quinoprotein amine dehydrogenase"/>
    <property type="match status" value="1"/>
</dbReference>
<gene>
    <name evidence="1" type="ORF">FRACYDRAFT_232010</name>
</gene>
<evidence type="ECO:0000313" key="1">
    <source>
        <dbReference type="EMBL" id="OEU21865.1"/>
    </source>
</evidence>
<dbReference type="InterPro" id="IPR015943">
    <property type="entry name" value="WD40/YVTN_repeat-like_dom_sf"/>
</dbReference>
<dbReference type="EMBL" id="KV784353">
    <property type="protein sequence ID" value="OEU21865.1"/>
    <property type="molecule type" value="Genomic_DNA"/>
</dbReference>
<evidence type="ECO:0000313" key="2">
    <source>
        <dbReference type="Proteomes" id="UP000095751"/>
    </source>
</evidence>
<sequence>MQKTHEMARTSQNHFLAISLYNEPNMVQIWDIHNTDQGPTATLTIPGEAGVKCMKFSQDGSLVAIGSAWSVGLDSGIVSLYGPAGLLREEYNDPFAEMPPRGVDCVLDSRFGTFKPAILLTISPRW</sequence>
<protein>
    <recommendedName>
        <fullName evidence="3">WD40 repeat-like protein</fullName>
    </recommendedName>
</protein>
<dbReference type="Proteomes" id="UP000095751">
    <property type="component" value="Unassembled WGS sequence"/>
</dbReference>
<dbReference type="InterPro" id="IPR036322">
    <property type="entry name" value="WD40_repeat_dom_sf"/>
</dbReference>
<evidence type="ECO:0008006" key="3">
    <source>
        <dbReference type="Google" id="ProtNLM"/>
    </source>
</evidence>
<reference evidence="1 2" key="1">
    <citation type="submission" date="2016-09" db="EMBL/GenBank/DDBJ databases">
        <title>Extensive genetic diversity and differential bi-allelic expression allows diatom success in the polar Southern Ocean.</title>
        <authorList>
            <consortium name="DOE Joint Genome Institute"/>
            <person name="Mock T."/>
            <person name="Otillar R.P."/>
            <person name="Strauss J."/>
            <person name="Dupont C."/>
            <person name="Frickenhaus S."/>
            <person name="Maumus F."/>
            <person name="Mcmullan M."/>
            <person name="Sanges R."/>
            <person name="Schmutz J."/>
            <person name="Toseland A."/>
            <person name="Valas R."/>
            <person name="Veluchamy A."/>
            <person name="Ward B.J."/>
            <person name="Allen A."/>
            <person name="Barry K."/>
            <person name="Falciatore A."/>
            <person name="Ferrante M."/>
            <person name="Fortunato A.E."/>
            <person name="Gloeckner G."/>
            <person name="Gruber A."/>
            <person name="Hipkin R."/>
            <person name="Janech M."/>
            <person name="Kroth P."/>
            <person name="Leese F."/>
            <person name="Lindquist E."/>
            <person name="Lyon B.R."/>
            <person name="Martin J."/>
            <person name="Mayer C."/>
            <person name="Parker M."/>
            <person name="Quesneville H."/>
            <person name="Raymond J."/>
            <person name="Uhlig C."/>
            <person name="Valentin K.U."/>
            <person name="Worden A.Z."/>
            <person name="Armbrust E.V."/>
            <person name="Bowler C."/>
            <person name="Green B."/>
            <person name="Moulton V."/>
            <person name="Van Oosterhout C."/>
            <person name="Grigoriev I."/>
        </authorList>
    </citation>
    <scope>NUCLEOTIDE SEQUENCE [LARGE SCALE GENOMIC DNA]</scope>
    <source>
        <strain evidence="1 2">CCMP1102</strain>
    </source>
</reference>
<dbReference type="SUPFAM" id="SSF50978">
    <property type="entry name" value="WD40 repeat-like"/>
    <property type="match status" value="1"/>
</dbReference>
<keyword evidence="2" id="KW-1185">Reference proteome</keyword>
<proteinExistence type="predicted"/>
<dbReference type="OrthoDB" id="4189at2759"/>
<organism evidence="1 2">
    <name type="scientific">Fragilariopsis cylindrus CCMP1102</name>
    <dbReference type="NCBI Taxonomy" id="635003"/>
    <lineage>
        <taxon>Eukaryota</taxon>
        <taxon>Sar</taxon>
        <taxon>Stramenopiles</taxon>
        <taxon>Ochrophyta</taxon>
        <taxon>Bacillariophyta</taxon>
        <taxon>Bacillariophyceae</taxon>
        <taxon>Bacillariophycidae</taxon>
        <taxon>Bacillariales</taxon>
        <taxon>Bacillariaceae</taxon>
        <taxon>Fragilariopsis</taxon>
    </lineage>
</organism>
<name>A0A1E7FUT1_9STRA</name>